<dbReference type="EMBL" id="JAVYJV010000009">
    <property type="protein sequence ID" value="KAK4363168.1"/>
    <property type="molecule type" value="Genomic_DNA"/>
</dbReference>
<comment type="caution">
    <text evidence="1">The sequence shown here is derived from an EMBL/GenBank/DDBJ whole genome shotgun (WGS) entry which is preliminary data.</text>
</comment>
<accession>A0AAE1S5M9</accession>
<name>A0AAE1S5M9_9SOLA</name>
<reference evidence="1" key="1">
    <citation type="submission" date="2023-12" db="EMBL/GenBank/DDBJ databases">
        <title>Genome assembly of Anisodus tanguticus.</title>
        <authorList>
            <person name="Wang Y.-J."/>
        </authorList>
    </citation>
    <scope>NUCLEOTIDE SEQUENCE</scope>
    <source>
        <strain evidence="1">KB-2021</strain>
        <tissue evidence="1">Leaf</tissue>
    </source>
</reference>
<gene>
    <name evidence="1" type="ORF">RND71_018409</name>
</gene>
<sequence>MHGLLVDLTRTRYSKLWVCRKGGKGDWGDARARWWKGHGGSGVVRVFVRRVKGCAGVRGRRIFGGIAGSGLRFGFGNDLVRFYAVALLEDRKYSTLAPFGDFAFIAAWASLLF</sequence>
<keyword evidence="2" id="KW-1185">Reference proteome</keyword>
<dbReference type="AlphaFoldDB" id="A0AAE1S5M9"/>
<dbReference type="Proteomes" id="UP001291623">
    <property type="component" value="Unassembled WGS sequence"/>
</dbReference>
<protein>
    <submittedName>
        <fullName evidence="1">Uncharacterized protein</fullName>
    </submittedName>
</protein>
<organism evidence="1 2">
    <name type="scientific">Anisodus tanguticus</name>
    <dbReference type="NCBI Taxonomy" id="243964"/>
    <lineage>
        <taxon>Eukaryota</taxon>
        <taxon>Viridiplantae</taxon>
        <taxon>Streptophyta</taxon>
        <taxon>Embryophyta</taxon>
        <taxon>Tracheophyta</taxon>
        <taxon>Spermatophyta</taxon>
        <taxon>Magnoliopsida</taxon>
        <taxon>eudicotyledons</taxon>
        <taxon>Gunneridae</taxon>
        <taxon>Pentapetalae</taxon>
        <taxon>asterids</taxon>
        <taxon>lamiids</taxon>
        <taxon>Solanales</taxon>
        <taxon>Solanaceae</taxon>
        <taxon>Solanoideae</taxon>
        <taxon>Hyoscyameae</taxon>
        <taxon>Anisodus</taxon>
    </lineage>
</organism>
<evidence type="ECO:0000313" key="2">
    <source>
        <dbReference type="Proteomes" id="UP001291623"/>
    </source>
</evidence>
<proteinExistence type="predicted"/>
<evidence type="ECO:0000313" key="1">
    <source>
        <dbReference type="EMBL" id="KAK4363168.1"/>
    </source>
</evidence>